<evidence type="ECO:0000256" key="1">
    <source>
        <dbReference type="ARBA" id="ARBA00006484"/>
    </source>
</evidence>
<dbReference type="PRINTS" id="PR00081">
    <property type="entry name" value="GDHRDH"/>
</dbReference>
<keyword evidence="4" id="KW-1185">Reference proteome</keyword>
<organism evidence="3 4">
    <name type="scientific">Georgenia alba</name>
    <dbReference type="NCBI Taxonomy" id="2233858"/>
    <lineage>
        <taxon>Bacteria</taxon>
        <taxon>Bacillati</taxon>
        <taxon>Actinomycetota</taxon>
        <taxon>Actinomycetes</taxon>
        <taxon>Micrococcales</taxon>
        <taxon>Bogoriellaceae</taxon>
        <taxon>Georgenia</taxon>
    </lineage>
</organism>
<sequence length="269" mass="28256">MSQNAYSQIFEGHFAGKTAVVMGGARGIGATVAEAFAGCGADVLLTDLDDSVHETSKRLSAVGLTVESAVADVLDATSVRAVFERVGDTWGKLDVLVNNAGIISIKKLAETTTDDFARVLAVNTTGQFTAIREAHPLIRRAGGGTILNAASGQARQGFMYTPSYAASKFGVVGMTQSLAKELAPDNIRVNAYCPGIVETPMWEYNDREWGRLFGGYEPGEYVAEAIASIPLGRAATEGDIANALLFLASDAGSYITGQALNVDGGMFMN</sequence>
<dbReference type="Gene3D" id="3.40.50.720">
    <property type="entry name" value="NAD(P)-binding Rossmann-like Domain"/>
    <property type="match status" value="1"/>
</dbReference>
<reference evidence="4" key="1">
    <citation type="journal article" date="2019" name="Int. J. Syst. Evol. Microbiol.">
        <title>The Global Catalogue of Microorganisms (GCM) 10K type strain sequencing project: providing services to taxonomists for standard genome sequencing and annotation.</title>
        <authorList>
            <consortium name="The Broad Institute Genomics Platform"/>
            <consortium name="The Broad Institute Genome Sequencing Center for Infectious Disease"/>
            <person name="Wu L."/>
            <person name="Ma J."/>
        </authorList>
    </citation>
    <scope>NUCLEOTIDE SEQUENCE [LARGE SCALE GENOMIC DNA]</scope>
    <source>
        <strain evidence="4">JCM 1490</strain>
    </source>
</reference>
<comment type="similarity">
    <text evidence="1">Belongs to the short-chain dehydrogenases/reductases (SDR) family.</text>
</comment>
<comment type="caution">
    <text evidence="3">The sequence shown here is derived from an EMBL/GenBank/DDBJ whole genome shotgun (WGS) entry which is preliminary data.</text>
</comment>
<dbReference type="EC" id="1.1.1.-" evidence="3"/>
<name>A0ABW2QCR2_9MICO</name>
<protein>
    <submittedName>
        <fullName evidence="3">SDR family NAD(P)-dependent oxidoreductase</fullName>
        <ecNumber evidence="3">1.1.1.-</ecNumber>
    </submittedName>
</protein>
<dbReference type="PANTHER" id="PTHR42760">
    <property type="entry name" value="SHORT-CHAIN DEHYDROGENASES/REDUCTASES FAMILY MEMBER"/>
    <property type="match status" value="1"/>
</dbReference>
<accession>A0ABW2QCR2</accession>
<gene>
    <name evidence="3" type="ORF">ACFQQL_11530</name>
</gene>
<dbReference type="SUPFAM" id="SSF51735">
    <property type="entry name" value="NAD(P)-binding Rossmann-fold domains"/>
    <property type="match status" value="1"/>
</dbReference>
<dbReference type="Pfam" id="PF13561">
    <property type="entry name" value="adh_short_C2"/>
    <property type="match status" value="1"/>
</dbReference>
<dbReference type="Proteomes" id="UP001596455">
    <property type="component" value="Unassembled WGS sequence"/>
</dbReference>
<dbReference type="PANTHER" id="PTHR42760:SF133">
    <property type="entry name" value="3-OXOACYL-[ACYL-CARRIER-PROTEIN] REDUCTASE"/>
    <property type="match status" value="1"/>
</dbReference>
<evidence type="ECO:0000256" key="2">
    <source>
        <dbReference type="ARBA" id="ARBA00023002"/>
    </source>
</evidence>
<dbReference type="PROSITE" id="PS00061">
    <property type="entry name" value="ADH_SHORT"/>
    <property type="match status" value="1"/>
</dbReference>
<evidence type="ECO:0000313" key="3">
    <source>
        <dbReference type="EMBL" id="MFC7405742.1"/>
    </source>
</evidence>
<dbReference type="GO" id="GO:0016491">
    <property type="term" value="F:oxidoreductase activity"/>
    <property type="evidence" value="ECO:0007669"/>
    <property type="project" value="UniProtKB-KW"/>
</dbReference>
<dbReference type="InterPro" id="IPR036291">
    <property type="entry name" value="NAD(P)-bd_dom_sf"/>
</dbReference>
<dbReference type="RefSeq" id="WP_382394457.1">
    <property type="nucleotide sequence ID" value="NZ_JBHTCQ010000002.1"/>
</dbReference>
<dbReference type="EMBL" id="JBHTCQ010000002">
    <property type="protein sequence ID" value="MFC7405742.1"/>
    <property type="molecule type" value="Genomic_DNA"/>
</dbReference>
<keyword evidence="2 3" id="KW-0560">Oxidoreductase</keyword>
<dbReference type="InterPro" id="IPR002347">
    <property type="entry name" value="SDR_fam"/>
</dbReference>
<proteinExistence type="inferred from homology"/>
<dbReference type="InterPro" id="IPR020904">
    <property type="entry name" value="Sc_DH/Rdtase_CS"/>
</dbReference>
<dbReference type="PRINTS" id="PR00080">
    <property type="entry name" value="SDRFAMILY"/>
</dbReference>
<evidence type="ECO:0000313" key="4">
    <source>
        <dbReference type="Proteomes" id="UP001596455"/>
    </source>
</evidence>